<accession>A0ABP5EVQ3</accession>
<comment type="caution">
    <text evidence="1">The sequence shown here is derived from an EMBL/GenBank/DDBJ whole genome shotgun (WGS) entry which is preliminary data.</text>
</comment>
<protein>
    <submittedName>
        <fullName evidence="1">Uncharacterized protein</fullName>
    </submittedName>
</protein>
<gene>
    <name evidence="1" type="ORF">GCM10009755_20390</name>
</gene>
<organism evidence="1 2">
    <name type="scientific">Brevibacterium samyangense</name>
    <dbReference type="NCBI Taxonomy" id="366888"/>
    <lineage>
        <taxon>Bacteria</taxon>
        <taxon>Bacillati</taxon>
        <taxon>Actinomycetota</taxon>
        <taxon>Actinomycetes</taxon>
        <taxon>Micrococcales</taxon>
        <taxon>Brevibacteriaceae</taxon>
        <taxon>Brevibacterium</taxon>
    </lineage>
</organism>
<dbReference type="Proteomes" id="UP001500755">
    <property type="component" value="Unassembled WGS sequence"/>
</dbReference>
<sequence length="120" mass="13339">MPISRLLDRGTETATFYAVEEQRDDRGNRVLVPVGPGVEHRVTVAEAPRAKAETHGQLTYELLRITLRASAATSSWDVLRLRGSWWELHEPPVNAVGLHHTGHQSLVIRKAPVAFVEGVE</sequence>
<reference evidence="2" key="1">
    <citation type="journal article" date="2019" name="Int. J. Syst. Evol. Microbiol.">
        <title>The Global Catalogue of Microorganisms (GCM) 10K type strain sequencing project: providing services to taxonomists for standard genome sequencing and annotation.</title>
        <authorList>
            <consortium name="The Broad Institute Genomics Platform"/>
            <consortium name="The Broad Institute Genome Sequencing Center for Infectious Disease"/>
            <person name="Wu L."/>
            <person name="Ma J."/>
        </authorList>
    </citation>
    <scope>NUCLEOTIDE SEQUENCE [LARGE SCALE GENOMIC DNA]</scope>
    <source>
        <strain evidence="2">JCM 14546</strain>
    </source>
</reference>
<dbReference type="EMBL" id="BAAANO010000018">
    <property type="protein sequence ID" value="GAA2009514.1"/>
    <property type="molecule type" value="Genomic_DNA"/>
</dbReference>
<evidence type="ECO:0000313" key="1">
    <source>
        <dbReference type="EMBL" id="GAA2009514.1"/>
    </source>
</evidence>
<keyword evidence="2" id="KW-1185">Reference proteome</keyword>
<dbReference type="RefSeq" id="WP_344309356.1">
    <property type="nucleotide sequence ID" value="NZ_BAAANO010000018.1"/>
</dbReference>
<name>A0ABP5EVQ3_9MICO</name>
<evidence type="ECO:0000313" key="2">
    <source>
        <dbReference type="Proteomes" id="UP001500755"/>
    </source>
</evidence>
<proteinExistence type="predicted"/>